<organism evidence="1 2">
    <name type="scientific">Bauhinia variegata</name>
    <name type="common">Purple orchid tree</name>
    <name type="synonym">Phanera variegata</name>
    <dbReference type="NCBI Taxonomy" id="167791"/>
    <lineage>
        <taxon>Eukaryota</taxon>
        <taxon>Viridiplantae</taxon>
        <taxon>Streptophyta</taxon>
        <taxon>Embryophyta</taxon>
        <taxon>Tracheophyta</taxon>
        <taxon>Spermatophyta</taxon>
        <taxon>Magnoliopsida</taxon>
        <taxon>eudicotyledons</taxon>
        <taxon>Gunneridae</taxon>
        <taxon>Pentapetalae</taxon>
        <taxon>rosids</taxon>
        <taxon>fabids</taxon>
        <taxon>Fabales</taxon>
        <taxon>Fabaceae</taxon>
        <taxon>Cercidoideae</taxon>
        <taxon>Cercideae</taxon>
        <taxon>Bauhiniinae</taxon>
        <taxon>Bauhinia</taxon>
    </lineage>
</organism>
<evidence type="ECO:0000313" key="1">
    <source>
        <dbReference type="EMBL" id="KAI4307673.1"/>
    </source>
</evidence>
<proteinExistence type="predicted"/>
<sequence length="315" mass="35211">MTRQDVRDAARQHIGDTGLLDYVLKSLNNMIVGNSVVCRIVNPVTRILEYTIHEIENGFKAPEVEPGVKVLAKPPSECTQVPDVCSDVAYLYKIVLLDHPDSQLQLAVQTILVCKYFEKEWPIPDEMEQLLTFICRLKPNFDDMRSELDIDMAAGVIVMVPLHATVKDLKQAAEAALRDTYGIAERLMVTFIEELEEVSDDELLFGVVQSGVELCVGGIAIYLGTPLKYQGGADNWKVRCECWAQDDDGERMVACDICEVWQHTRCCGIEDSEIVPPLFVCSGCCDSLVPPRADCPDAFLTIPTPSHLMEFEYGY</sequence>
<reference evidence="1 2" key="1">
    <citation type="journal article" date="2022" name="DNA Res.">
        <title>Chromosomal-level genome assembly of the orchid tree Bauhinia variegata (Leguminosae; Cercidoideae) supports the allotetraploid origin hypothesis of Bauhinia.</title>
        <authorList>
            <person name="Zhong Y."/>
            <person name="Chen Y."/>
            <person name="Zheng D."/>
            <person name="Pang J."/>
            <person name="Liu Y."/>
            <person name="Luo S."/>
            <person name="Meng S."/>
            <person name="Qian L."/>
            <person name="Wei D."/>
            <person name="Dai S."/>
            <person name="Zhou R."/>
        </authorList>
    </citation>
    <scope>NUCLEOTIDE SEQUENCE [LARGE SCALE GENOMIC DNA]</scope>
    <source>
        <strain evidence="1">BV-YZ2020</strain>
    </source>
</reference>
<gene>
    <name evidence="1" type="ORF">L6164_030837</name>
</gene>
<comment type="caution">
    <text evidence="1">The sequence shown here is derived from an EMBL/GenBank/DDBJ whole genome shotgun (WGS) entry which is preliminary data.</text>
</comment>
<accession>A0ACB9LDY1</accession>
<dbReference type="EMBL" id="CM039437">
    <property type="protein sequence ID" value="KAI4307673.1"/>
    <property type="molecule type" value="Genomic_DNA"/>
</dbReference>
<dbReference type="Proteomes" id="UP000828941">
    <property type="component" value="Chromosome 12"/>
</dbReference>
<protein>
    <submittedName>
        <fullName evidence="1">Uncharacterized protein</fullName>
    </submittedName>
</protein>
<evidence type="ECO:0000313" key="2">
    <source>
        <dbReference type="Proteomes" id="UP000828941"/>
    </source>
</evidence>
<name>A0ACB9LDY1_BAUVA</name>
<keyword evidence="2" id="KW-1185">Reference proteome</keyword>